<dbReference type="AlphaFoldDB" id="A0AAV4MF56"/>
<accession>A0AAV4MF56</accession>
<organism evidence="1 2">
    <name type="scientific">Caerostris extrusa</name>
    <name type="common">Bark spider</name>
    <name type="synonym">Caerostris bankana</name>
    <dbReference type="NCBI Taxonomy" id="172846"/>
    <lineage>
        <taxon>Eukaryota</taxon>
        <taxon>Metazoa</taxon>
        <taxon>Ecdysozoa</taxon>
        <taxon>Arthropoda</taxon>
        <taxon>Chelicerata</taxon>
        <taxon>Arachnida</taxon>
        <taxon>Araneae</taxon>
        <taxon>Araneomorphae</taxon>
        <taxon>Entelegynae</taxon>
        <taxon>Araneoidea</taxon>
        <taxon>Araneidae</taxon>
        <taxon>Caerostris</taxon>
    </lineage>
</organism>
<protein>
    <submittedName>
        <fullName evidence="1">Uncharacterized protein</fullName>
    </submittedName>
</protein>
<evidence type="ECO:0000313" key="2">
    <source>
        <dbReference type="Proteomes" id="UP001054945"/>
    </source>
</evidence>
<dbReference type="Proteomes" id="UP001054945">
    <property type="component" value="Unassembled WGS sequence"/>
</dbReference>
<evidence type="ECO:0000313" key="1">
    <source>
        <dbReference type="EMBL" id="GIX70988.1"/>
    </source>
</evidence>
<reference evidence="1 2" key="1">
    <citation type="submission" date="2021-06" db="EMBL/GenBank/DDBJ databases">
        <title>Caerostris extrusa draft genome.</title>
        <authorList>
            <person name="Kono N."/>
            <person name="Arakawa K."/>
        </authorList>
    </citation>
    <scope>NUCLEOTIDE SEQUENCE [LARGE SCALE GENOMIC DNA]</scope>
</reference>
<gene>
    <name evidence="1" type="ORF">CEXT_632781</name>
</gene>
<proteinExistence type="predicted"/>
<name>A0AAV4MF56_CAEEX</name>
<sequence>MCTFMRDAITFRSNGAPFKISIDQPSKIQGSCALKFHARFQKVHKYANAFSWRAIKYLNLLLRFFMFNSSGRFSLSVHNVYEIVALPGDGEHKMENGGTGEC</sequence>
<comment type="caution">
    <text evidence="1">The sequence shown here is derived from an EMBL/GenBank/DDBJ whole genome shotgun (WGS) entry which is preliminary data.</text>
</comment>
<keyword evidence="2" id="KW-1185">Reference proteome</keyword>
<dbReference type="EMBL" id="BPLR01002177">
    <property type="protein sequence ID" value="GIX70988.1"/>
    <property type="molecule type" value="Genomic_DNA"/>
</dbReference>